<evidence type="ECO:0000256" key="2">
    <source>
        <dbReference type="ARBA" id="ARBA00004613"/>
    </source>
</evidence>
<feature type="signal peptide" evidence="13">
    <location>
        <begin position="1"/>
        <end position="22"/>
    </location>
</feature>
<evidence type="ECO:0000313" key="16">
    <source>
        <dbReference type="Proteomes" id="UP001153620"/>
    </source>
</evidence>
<dbReference type="PANTHER" id="PTHR12283:SF6">
    <property type="entry name" value="GLUTAMINYL-PEPTIDE CYCLOTRANSFERASE-RELATED"/>
    <property type="match status" value="1"/>
</dbReference>
<evidence type="ECO:0000256" key="9">
    <source>
        <dbReference type="ARBA" id="ARBA00022833"/>
    </source>
</evidence>
<accession>A0A9N9WM48</accession>
<evidence type="ECO:0000313" key="15">
    <source>
        <dbReference type="EMBL" id="CAG9798681.1"/>
    </source>
</evidence>
<evidence type="ECO:0000256" key="11">
    <source>
        <dbReference type="ARBA" id="ARBA00023315"/>
    </source>
</evidence>
<dbReference type="AlphaFoldDB" id="A0A9N9WM48"/>
<evidence type="ECO:0000256" key="13">
    <source>
        <dbReference type="SAM" id="SignalP"/>
    </source>
</evidence>
<dbReference type="GO" id="GO:0005576">
    <property type="term" value="C:extracellular region"/>
    <property type="evidence" value="ECO:0007669"/>
    <property type="project" value="UniProtKB-SubCell"/>
</dbReference>
<dbReference type="GO" id="GO:0008270">
    <property type="term" value="F:zinc ion binding"/>
    <property type="evidence" value="ECO:0007669"/>
    <property type="project" value="TreeGrafter"/>
</dbReference>
<comment type="similarity">
    <text evidence="3">Belongs to the glutaminyl-peptide cyclotransferase family.</text>
</comment>
<keyword evidence="8" id="KW-0479">Metal-binding</keyword>
<keyword evidence="6" id="KW-0964">Secreted</keyword>
<evidence type="ECO:0000256" key="7">
    <source>
        <dbReference type="ARBA" id="ARBA00022679"/>
    </source>
</evidence>
<keyword evidence="7" id="KW-0808">Transferase</keyword>
<reference evidence="15" key="1">
    <citation type="submission" date="2022-01" db="EMBL/GenBank/DDBJ databases">
        <authorList>
            <person name="King R."/>
        </authorList>
    </citation>
    <scope>NUCLEOTIDE SEQUENCE</scope>
</reference>
<comment type="function">
    <text evidence="12">Acts as a glutaminyl-peptide cyclotransferase. Responsible for the biosynthesis of pyroglutamyl peptides. Might be more efficient in the conversion of tri and tetrapeptides in vitro. Might have a relative preference for substrates containing hydrophobic amino acids in vitro.</text>
</comment>
<comment type="subcellular location">
    <subcellularLocation>
        <location evidence="2">Secreted</location>
    </subcellularLocation>
</comment>
<evidence type="ECO:0000256" key="12">
    <source>
        <dbReference type="ARBA" id="ARBA00057903"/>
    </source>
</evidence>
<evidence type="ECO:0000259" key="14">
    <source>
        <dbReference type="Pfam" id="PF04389"/>
    </source>
</evidence>
<keyword evidence="9" id="KW-0862">Zinc</keyword>
<evidence type="ECO:0000256" key="6">
    <source>
        <dbReference type="ARBA" id="ARBA00022525"/>
    </source>
</evidence>
<dbReference type="OrthoDB" id="3907302at2759"/>
<keyword evidence="11" id="KW-0012">Acyltransferase</keyword>
<dbReference type="InterPro" id="IPR040234">
    <property type="entry name" value="QC/QCL"/>
</dbReference>
<feature type="chain" id="PRO_5040266448" description="Glutaminyl-peptide cyclotransferase" evidence="13">
    <location>
        <begin position="23"/>
        <end position="343"/>
    </location>
</feature>
<protein>
    <recommendedName>
        <fullName evidence="5">Glutaminyl-peptide cyclotransferase</fullName>
        <ecNumber evidence="4">2.3.2.5</ecNumber>
    </recommendedName>
</protein>
<keyword evidence="13" id="KW-0732">Signal</keyword>
<gene>
    <name evidence="15" type="ORF">CHIRRI_LOCUS1663</name>
</gene>
<dbReference type="Gene3D" id="3.40.630.10">
    <property type="entry name" value="Zn peptidases"/>
    <property type="match status" value="1"/>
</dbReference>
<keyword evidence="16" id="KW-1185">Reference proteome</keyword>
<dbReference type="EMBL" id="OU895877">
    <property type="protein sequence ID" value="CAG9798681.1"/>
    <property type="molecule type" value="Genomic_DNA"/>
</dbReference>
<feature type="domain" description="Peptidase M28" evidence="14">
    <location>
        <begin position="109"/>
        <end position="329"/>
    </location>
</feature>
<dbReference type="InterPro" id="IPR007484">
    <property type="entry name" value="Peptidase_M28"/>
</dbReference>
<proteinExistence type="inferred from homology"/>
<evidence type="ECO:0000256" key="1">
    <source>
        <dbReference type="ARBA" id="ARBA00000001"/>
    </source>
</evidence>
<dbReference type="InterPro" id="IPR037457">
    <property type="entry name" value="M28_QC"/>
</dbReference>
<dbReference type="Pfam" id="PF04389">
    <property type="entry name" value="Peptidase_M28"/>
    <property type="match status" value="1"/>
</dbReference>
<dbReference type="PANTHER" id="PTHR12283">
    <property type="entry name" value="GLUTAMINYL-PEPTIDE CYCLOTRANSFERASE"/>
    <property type="match status" value="1"/>
</dbReference>
<evidence type="ECO:0000256" key="3">
    <source>
        <dbReference type="ARBA" id="ARBA00006014"/>
    </source>
</evidence>
<reference evidence="15" key="2">
    <citation type="submission" date="2022-10" db="EMBL/GenBank/DDBJ databases">
        <authorList>
            <consortium name="ENA_rothamsted_submissions"/>
            <consortium name="culmorum"/>
            <person name="King R."/>
        </authorList>
    </citation>
    <scope>NUCLEOTIDE SEQUENCE</scope>
</reference>
<evidence type="ECO:0000256" key="5">
    <source>
        <dbReference type="ARBA" id="ARBA00016861"/>
    </source>
</evidence>
<organism evidence="15 16">
    <name type="scientific">Chironomus riparius</name>
    <dbReference type="NCBI Taxonomy" id="315576"/>
    <lineage>
        <taxon>Eukaryota</taxon>
        <taxon>Metazoa</taxon>
        <taxon>Ecdysozoa</taxon>
        <taxon>Arthropoda</taxon>
        <taxon>Hexapoda</taxon>
        <taxon>Insecta</taxon>
        <taxon>Pterygota</taxon>
        <taxon>Neoptera</taxon>
        <taxon>Endopterygota</taxon>
        <taxon>Diptera</taxon>
        <taxon>Nematocera</taxon>
        <taxon>Chironomoidea</taxon>
        <taxon>Chironomidae</taxon>
        <taxon>Chironominae</taxon>
        <taxon>Chironomus</taxon>
    </lineage>
</organism>
<dbReference type="SUPFAM" id="SSF53187">
    <property type="entry name" value="Zn-dependent exopeptidases"/>
    <property type="match status" value="1"/>
</dbReference>
<evidence type="ECO:0000256" key="8">
    <source>
        <dbReference type="ARBA" id="ARBA00022723"/>
    </source>
</evidence>
<dbReference type="Proteomes" id="UP001153620">
    <property type="component" value="Chromosome 1"/>
</dbReference>
<evidence type="ECO:0000256" key="10">
    <source>
        <dbReference type="ARBA" id="ARBA00023157"/>
    </source>
</evidence>
<dbReference type="CDD" id="cd03880">
    <property type="entry name" value="M28_QC_like"/>
    <property type="match status" value="1"/>
</dbReference>
<dbReference type="GO" id="GO:0016603">
    <property type="term" value="F:glutaminyl-peptide cyclotransferase activity"/>
    <property type="evidence" value="ECO:0007669"/>
    <property type="project" value="UniProtKB-EC"/>
</dbReference>
<name>A0A9N9WM48_9DIPT</name>
<comment type="catalytic activity">
    <reaction evidence="1">
        <text>N-terminal L-glutaminyl-[peptide] = N-terminal 5-oxo-L-prolyl-[peptide] + NH4(+)</text>
        <dbReference type="Rhea" id="RHEA:23652"/>
        <dbReference type="Rhea" id="RHEA-COMP:11736"/>
        <dbReference type="Rhea" id="RHEA-COMP:11846"/>
        <dbReference type="ChEBI" id="CHEBI:28938"/>
        <dbReference type="ChEBI" id="CHEBI:64722"/>
        <dbReference type="ChEBI" id="CHEBI:87215"/>
        <dbReference type="EC" id="2.3.2.5"/>
    </reaction>
</comment>
<keyword evidence="10" id="KW-1015">Disulfide bond</keyword>
<sequence>MPRTFLKLILLYLSIGSSLQDASDIRRKQNDHKPKELTRSIIKKISEMNDIAHFNEILDNILIPRVVGTENHKKVREYIVKELKELKWTIELDKFDDKTPNMGTLTFTNIIAKLNPNADRYLVLACHYDSKYFPNDEFLGATDSAVPCAMLINMATTMSSHLNKVKDNNDVSLMFIFFDGEEAFKEWKADDSIYGARHLAKKYEDEGFLPKIDMLVLLDLIGSPDPAFYSLNPETLTWYLRLERTEDTLGSMSLLKSYTRSGVSREDPPRYFQQQSLHAGIEDDHIPFMRRNVKILHLIPLPFPSVWHKIEDDRKAIDVDTVENLMKILRIFIAEYLYIDIDE</sequence>
<evidence type="ECO:0000256" key="4">
    <source>
        <dbReference type="ARBA" id="ARBA00012012"/>
    </source>
</evidence>
<dbReference type="FunFam" id="3.40.630.10:FF:000029">
    <property type="entry name" value="Glutaminyl-peptide cyclotransferase"/>
    <property type="match status" value="1"/>
</dbReference>
<dbReference type="EC" id="2.3.2.5" evidence="4"/>